<dbReference type="GO" id="GO:0046872">
    <property type="term" value="F:metal ion binding"/>
    <property type="evidence" value="ECO:0007669"/>
    <property type="project" value="UniProtKB-KW"/>
</dbReference>
<evidence type="ECO:0000256" key="2">
    <source>
        <dbReference type="ARBA" id="ARBA00023008"/>
    </source>
</evidence>
<gene>
    <name evidence="6" type="ORF">NI17_019600</name>
</gene>
<evidence type="ECO:0000256" key="3">
    <source>
        <dbReference type="PIRSR" id="PIRSR603782-1"/>
    </source>
</evidence>
<feature type="domain" description="Thioredoxin" evidence="5">
    <location>
        <begin position="146"/>
        <end position="308"/>
    </location>
</feature>
<dbReference type="PANTHER" id="PTHR12151:SF25">
    <property type="entry name" value="LINALOOL DEHYDRATASE_ISOMERASE DOMAIN-CONTAINING PROTEIN"/>
    <property type="match status" value="1"/>
</dbReference>
<keyword evidence="3" id="KW-0479">Metal-binding</keyword>
<name>A0AA97LVX1_9ACTN</name>
<accession>A0AA97LVX1</accession>
<organism evidence="6 7">
    <name type="scientific">Thermobifida halotolerans</name>
    <dbReference type="NCBI Taxonomy" id="483545"/>
    <lineage>
        <taxon>Bacteria</taxon>
        <taxon>Bacillati</taxon>
        <taxon>Actinomycetota</taxon>
        <taxon>Actinomycetes</taxon>
        <taxon>Streptosporangiales</taxon>
        <taxon>Nocardiopsidaceae</taxon>
        <taxon>Thermobifida</taxon>
    </lineage>
</organism>
<dbReference type="EMBL" id="CP063196">
    <property type="protein sequence ID" value="UOE18946.1"/>
    <property type="molecule type" value="Genomic_DNA"/>
</dbReference>
<comment type="similarity">
    <text evidence="1">Belongs to the SCO1/2 family.</text>
</comment>
<evidence type="ECO:0000256" key="4">
    <source>
        <dbReference type="PIRSR" id="PIRSR603782-2"/>
    </source>
</evidence>
<dbReference type="InterPro" id="IPR003782">
    <property type="entry name" value="SCO1/SenC"/>
</dbReference>
<feature type="disulfide bond" description="Redox-active" evidence="4">
    <location>
        <begin position="185"/>
        <end position="189"/>
    </location>
</feature>
<reference evidence="6" key="1">
    <citation type="submission" date="2020-10" db="EMBL/GenBank/DDBJ databases">
        <title>De novo genome project of the cellulose decomposer Thermobifida halotolerans type strain.</title>
        <authorList>
            <person name="Nagy I."/>
            <person name="Horvath B."/>
            <person name="Kukolya J."/>
            <person name="Nagy I."/>
            <person name="Orsini M."/>
        </authorList>
    </citation>
    <scope>NUCLEOTIDE SEQUENCE</scope>
    <source>
        <strain evidence="6">DSM 44931</strain>
    </source>
</reference>
<dbReference type="PROSITE" id="PS51352">
    <property type="entry name" value="THIOREDOXIN_2"/>
    <property type="match status" value="1"/>
</dbReference>
<dbReference type="CDD" id="cd02968">
    <property type="entry name" value="SCO"/>
    <property type="match status" value="1"/>
</dbReference>
<dbReference type="AlphaFoldDB" id="A0AA97LVX1"/>
<dbReference type="InterPro" id="IPR013766">
    <property type="entry name" value="Thioredoxin_domain"/>
</dbReference>
<evidence type="ECO:0000256" key="1">
    <source>
        <dbReference type="ARBA" id="ARBA00010996"/>
    </source>
</evidence>
<feature type="binding site" evidence="3">
    <location>
        <position position="273"/>
    </location>
    <ligand>
        <name>Cu cation</name>
        <dbReference type="ChEBI" id="CHEBI:23378"/>
    </ligand>
</feature>
<dbReference type="KEGG" id="thao:NI17_019600"/>
<keyword evidence="7" id="KW-1185">Reference proteome</keyword>
<sequence length="311" mass="32975">MTSDARENRHRRLAVGPLPDPLALIPGGGQCGDADQPVQPPCGGKPDTALRTLTQMGADLLGRVARLLPVDFGGKSGSTVNTPHASIIAHNIPISQKPGYRRVRNRRGGRAAALAAVGVLVLAGCGPADSGASQQRGGFDYYLDLTETPMTAPDHEFRTMDGEPWSFTGVAEDRLTLLYFGYTSCPDVCPTTMADITDAMGRIGPDAERIDVVMVSTDPARDTAEQMRSWLTGFDPDFEGVTGPIDEVVQAAQAYGIPVEAPRESEGNYLVTHGERVAVLRPGGDAVGFFDPGTSGEQMSAVLPDLLTEQI</sequence>
<keyword evidence="2 3" id="KW-0186">Copper</keyword>
<keyword evidence="4" id="KW-1015">Disulfide bond</keyword>
<dbReference type="SUPFAM" id="SSF52833">
    <property type="entry name" value="Thioredoxin-like"/>
    <property type="match status" value="1"/>
</dbReference>
<dbReference type="InterPro" id="IPR036249">
    <property type="entry name" value="Thioredoxin-like_sf"/>
</dbReference>
<feature type="binding site" evidence="3">
    <location>
        <position position="189"/>
    </location>
    <ligand>
        <name>Cu cation</name>
        <dbReference type="ChEBI" id="CHEBI:23378"/>
    </ligand>
</feature>
<evidence type="ECO:0000313" key="7">
    <source>
        <dbReference type="Proteomes" id="UP000265719"/>
    </source>
</evidence>
<proteinExistence type="inferred from homology"/>
<dbReference type="PANTHER" id="PTHR12151">
    <property type="entry name" value="ELECTRON TRANSPORT PROTIN SCO1/SENC FAMILY MEMBER"/>
    <property type="match status" value="1"/>
</dbReference>
<feature type="binding site" evidence="3">
    <location>
        <position position="185"/>
    </location>
    <ligand>
        <name>Cu cation</name>
        <dbReference type="ChEBI" id="CHEBI:23378"/>
    </ligand>
</feature>
<dbReference type="Gene3D" id="3.40.30.10">
    <property type="entry name" value="Glutaredoxin"/>
    <property type="match status" value="1"/>
</dbReference>
<dbReference type="Pfam" id="PF02630">
    <property type="entry name" value="SCO1-SenC"/>
    <property type="match status" value="1"/>
</dbReference>
<dbReference type="Proteomes" id="UP000265719">
    <property type="component" value="Chromosome"/>
</dbReference>
<evidence type="ECO:0000259" key="5">
    <source>
        <dbReference type="PROSITE" id="PS51352"/>
    </source>
</evidence>
<evidence type="ECO:0000313" key="6">
    <source>
        <dbReference type="EMBL" id="UOE18946.1"/>
    </source>
</evidence>
<protein>
    <submittedName>
        <fullName evidence="6">SCO family protein</fullName>
    </submittedName>
</protein>